<sequence length="358" mass="39279">MKIPITPVMVTGSTGYVGGVLVKQLLKAGLTVHCPVRDPTKESKLQHLKDLDGSEKLKFFKADLLTKGSYLESMKGCSVVFHLAAPFITVVPKDKVQEVLLDPSIKGALNVLESANAESSIKRVVMTSSIAAIVTDGTDCEEALKRTGKMCNEETWNESATETFSPYALSKTMAEKSAWAFMEENDCSYELAVCNPSFVLGPGVKVFEGSESYAFMKKMGDGTYKKTPDISMAVVDVRDVARGHMAAGFLPSVTGERYILNGANTNILDMGKVIFEAYPDYPLPSSRIPKWLIYCIAPLLGQTREYVSRSVGTNKDLDNAKSLRKLELGEYTPLAKTLNDMFKQCVDNGFIPYVESKQ</sequence>
<accession>A0A7S0GJ94</accession>
<dbReference type="InterPro" id="IPR036291">
    <property type="entry name" value="NAD(P)-bd_dom_sf"/>
</dbReference>
<dbReference type="InterPro" id="IPR001509">
    <property type="entry name" value="Epimerase_deHydtase"/>
</dbReference>
<protein>
    <recommendedName>
        <fullName evidence="3">NAD-dependent epimerase/dehydratase domain-containing protein</fullName>
    </recommendedName>
</protein>
<gene>
    <name evidence="4" type="ORF">PINE0816_LOCUS19559</name>
</gene>
<keyword evidence="1" id="KW-0560">Oxidoreductase</keyword>
<feature type="domain" description="NAD-dependent epimerase/dehydratase" evidence="3">
    <location>
        <begin position="8"/>
        <end position="247"/>
    </location>
</feature>
<dbReference type="Pfam" id="PF01370">
    <property type="entry name" value="Epimerase"/>
    <property type="match status" value="1"/>
</dbReference>
<dbReference type="GO" id="GO:0016616">
    <property type="term" value="F:oxidoreductase activity, acting on the CH-OH group of donors, NAD or NADP as acceptor"/>
    <property type="evidence" value="ECO:0007669"/>
    <property type="project" value="TreeGrafter"/>
</dbReference>
<dbReference type="EMBL" id="HBEL01041948">
    <property type="protein sequence ID" value="CAD8423401.1"/>
    <property type="molecule type" value="Transcribed_RNA"/>
</dbReference>
<proteinExistence type="inferred from homology"/>
<dbReference type="FunFam" id="3.40.50.720:FF:000085">
    <property type="entry name" value="Dihydroflavonol reductase"/>
    <property type="match status" value="1"/>
</dbReference>
<dbReference type="AlphaFoldDB" id="A0A7S0GJ94"/>
<evidence type="ECO:0000259" key="3">
    <source>
        <dbReference type="Pfam" id="PF01370"/>
    </source>
</evidence>
<evidence type="ECO:0000313" key="4">
    <source>
        <dbReference type="EMBL" id="CAD8423401.1"/>
    </source>
</evidence>
<name>A0A7S0GJ94_9STRA</name>
<dbReference type="SUPFAM" id="SSF51735">
    <property type="entry name" value="NAD(P)-binding Rossmann-fold domains"/>
    <property type="match status" value="1"/>
</dbReference>
<dbReference type="InterPro" id="IPR050425">
    <property type="entry name" value="NAD(P)_dehydrat-like"/>
</dbReference>
<dbReference type="PANTHER" id="PTHR10366:SF564">
    <property type="entry name" value="STEROL-4-ALPHA-CARBOXYLATE 3-DEHYDROGENASE, DECARBOXYLATING"/>
    <property type="match status" value="1"/>
</dbReference>
<organism evidence="4">
    <name type="scientific">Proboscia inermis</name>
    <dbReference type="NCBI Taxonomy" id="420281"/>
    <lineage>
        <taxon>Eukaryota</taxon>
        <taxon>Sar</taxon>
        <taxon>Stramenopiles</taxon>
        <taxon>Ochrophyta</taxon>
        <taxon>Bacillariophyta</taxon>
        <taxon>Coscinodiscophyceae</taxon>
        <taxon>Rhizosoleniophycidae</taxon>
        <taxon>Rhizosoleniales</taxon>
        <taxon>Rhizosoleniaceae</taxon>
        <taxon>Proboscia</taxon>
    </lineage>
</organism>
<evidence type="ECO:0000256" key="1">
    <source>
        <dbReference type="ARBA" id="ARBA00023002"/>
    </source>
</evidence>
<evidence type="ECO:0000256" key="2">
    <source>
        <dbReference type="ARBA" id="ARBA00023445"/>
    </source>
</evidence>
<reference evidence="4" key="1">
    <citation type="submission" date="2021-01" db="EMBL/GenBank/DDBJ databases">
        <authorList>
            <person name="Corre E."/>
            <person name="Pelletier E."/>
            <person name="Niang G."/>
            <person name="Scheremetjew M."/>
            <person name="Finn R."/>
            <person name="Kale V."/>
            <person name="Holt S."/>
            <person name="Cochrane G."/>
            <person name="Meng A."/>
            <person name="Brown T."/>
            <person name="Cohen L."/>
        </authorList>
    </citation>
    <scope>NUCLEOTIDE SEQUENCE</scope>
    <source>
        <strain evidence="4">CCAP1064/1</strain>
    </source>
</reference>
<dbReference type="PANTHER" id="PTHR10366">
    <property type="entry name" value="NAD DEPENDENT EPIMERASE/DEHYDRATASE"/>
    <property type="match status" value="1"/>
</dbReference>
<comment type="similarity">
    <text evidence="2">Belongs to the NAD(P)-dependent epimerase/dehydratase family. Dihydroflavonol-4-reductase subfamily.</text>
</comment>
<dbReference type="Gene3D" id="3.40.50.720">
    <property type="entry name" value="NAD(P)-binding Rossmann-like Domain"/>
    <property type="match status" value="1"/>
</dbReference>